<dbReference type="EMBL" id="CP119902">
    <property type="protein sequence ID" value="WFD22773.1"/>
    <property type="molecule type" value="Genomic_DNA"/>
</dbReference>
<evidence type="ECO:0000256" key="4">
    <source>
        <dbReference type="ARBA" id="ARBA00009567"/>
    </source>
</evidence>
<feature type="region of interest" description="Disordered" evidence="9">
    <location>
        <begin position="345"/>
        <end position="380"/>
    </location>
</feature>
<dbReference type="InterPro" id="IPR019519">
    <property type="entry name" value="Elp5"/>
</dbReference>
<dbReference type="GO" id="GO:0033588">
    <property type="term" value="C:elongator holoenzyme complex"/>
    <property type="evidence" value="ECO:0007669"/>
    <property type="project" value="InterPro"/>
</dbReference>
<reference evidence="10" key="1">
    <citation type="submission" date="2023-03" db="EMBL/GenBank/DDBJ databases">
        <title>Mating type loci evolution in Malassezia.</title>
        <authorList>
            <person name="Coelho M.A."/>
        </authorList>
    </citation>
    <scope>NUCLEOTIDE SEQUENCE</scope>
    <source>
        <strain evidence="10">CBS 12830</strain>
    </source>
</reference>
<feature type="compositionally biased region" description="Acidic residues" evidence="9">
    <location>
        <begin position="364"/>
        <end position="380"/>
    </location>
</feature>
<evidence type="ECO:0000256" key="2">
    <source>
        <dbReference type="ARBA" id="ARBA00004496"/>
    </source>
</evidence>
<dbReference type="Pfam" id="PF10483">
    <property type="entry name" value="Elong_Iki1"/>
    <property type="match status" value="1"/>
</dbReference>
<evidence type="ECO:0000256" key="7">
    <source>
        <dbReference type="ARBA" id="ARBA00022694"/>
    </source>
</evidence>
<feature type="compositionally biased region" description="Polar residues" evidence="9">
    <location>
        <begin position="345"/>
        <end position="359"/>
    </location>
</feature>
<accession>A0AAF0EE43</accession>
<protein>
    <recommendedName>
        <fullName evidence="5">Elongator complex protein 5</fullName>
    </recommendedName>
</protein>
<keyword evidence="11" id="KW-1185">Reference proteome</keyword>
<sequence>MVYHSKSTNVVHVLDYHLASAQYDKSSLVSFECEIRTTLDKCTYLQLMAVTQNGPITMIIDSLDAMLDATQCSVREAYTFLPRILNLMPRYSRLVVGVDSDPSASASALAAALHSPQTWASHDPVHDALPGPPWSHATVWVRVHPPALLQHIHKTYGLVPPSSNEATRRASFEEAGQPLSTDASASPSAPDMRFWTVLHNCTRRGPLGLLDAPSSTGWWGSMAQPLCLHSADLLDREEARCSQPVVSWASLQGEARSYVFLEIHASLSSGKKLSELTLCAFDASKRLRIKSLDTTEEVIALPDSQHSSMVQQLPFNLQETAQQRERRDQVPLPYAYQLQNQSTFPTASAWRGSTGQTSIFFEPEREDDEDEEDPDDDLDL</sequence>
<proteinExistence type="inferred from homology"/>
<comment type="similarity">
    <text evidence="4">Belongs to the ELP5 family.</text>
</comment>
<evidence type="ECO:0000256" key="6">
    <source>
        <dbReference type="ARBA" id="ARBA00022490"/>
    </source>
</evidence>
<evidence type="ECO:0000256" key="5">
    <source>
        <dbReference type="ARBA" id="ARBA00020264"/>
    </source>
</evidence>
<dbReference type="GO" id="GO:0002098">
    <property type="term" value="P:tRNA wobble uridine modification"/>
    <property type="evidence" value="ECO:0007669"/>
    <property type="project" value="InterPro"/>
</dbReference>
<dbReference type="PANTHER" id="PTHR15641:SF1">
    <property type="entry name" value="ELONGATOR COMPLEX PROTEIN 5"/>
    <property type="match status" value="1"/>
</dbReference>
<evidence type="ECO:0000256" key="3">
    <source>
        <dbReference type="ARBA" id="ARBA00005043"/>
    </source>
</evidence>
<dbReference type="AlphaFoldDB" id="A0AAF0EE43"/>
<comment type="subcellular location">
    <subcellularLocation>
        <location evidence="2">Cytoplasm</location>
    </subcellularLocation>
    <subcellularLocation>
        <location evidence="1">Nucleus</location>
    </subcellularLocation>
</comment>
<keyword evidence="7" id="KW-0819">tRNA processing</keyword>
<dbReference type="GO" id="GO:0005634">
    <property type="term" value="C:nucleus"/>
    <property type="evidence" value="ECO:0007669"/>
    <property type="project" value="UniProtKB-SubCell"/>
</dbReference>
<comment type="pathway">
    <text evidence="3">tRNA modification; 5-methoxycarbonylmethyl-2-thiouridine-tRNA biosynthesis.</text>
</comment>
<evidence type="ECO:0000256" key="9">
    <source>
        <dbReference type="SAM" id="MobiDB-lite"/>
    </source>
</evidence>
<dbReference type="PANTHER" id="PTHR15641">
    <property type="entry name" value="ELONGATOR COMPLEX PROTEIN 5"/>
    <property type="match status" value="1"/>
</dbReference>
<name>A0AAF0EE43_9BASI</name>
<dbReference type="Proteomes" id="UP001214415">
    <property type="component" value="Chromosome 3"/>
</dbReference>
<dbReference type="GO" id="GO:0005829">
    <property type="term" value="C:cytosol"/>
    <property type="evidence" value="ECO:0007669"/>
    <property type="project" value="TreeGrafter"/>
</dbReference>
<evidence type="ECO:0000313" key="11">
    <source>
        <dbReference type="Proteomes" id="UP001214415"/>
    </source>
</evidence>
<keyword evidence="6" id="KW-0963">Cytoplasm</keyword>
<evidence type="ECO:0000256" key="8">
    <source>
        <dbReference type="ARBA" id="ARBA00023242"/>
    </source>
</evidence>
<gene>
    <name evidence="10" type="ORF">MEQU1_001450</name>
</gene>
<evidence type="ECO:0000256" key="1">
    <source>
        <dbReference type="ARBA" id="ARBA00004123"/>
    </source>
</evidence>
<feature type="region of interest" description="Disordered" evidence="9">
    <location>
        <begin position="160"/>
        <end position="188"/>
    </location>
</feature>
<organism evidence="10 11">
    <name type="scientific">Malassezia equina</name>
    <dbReference type="NCBI Taxonomy" id="1381935"/>
    <lineage>
        <taxon>Eukaryota</taxon>
        <taxon>Fungi</taxon>
        <taxon>Dikarya</taxon>
        <taxon>Basidiomycota</taxon>
        <taxon>Ustilaginomycotina</taxon>
        <taxon>Malasseziomycetes</taxon>
        <taxon>Malasseziales</taxon>
        <taxon>Malasseziaceae</taxon>
        <taxon>Malassezia</taxon>
    </lineage>
</organism>
<evidence type="ECO:0000313" key="10">
    <source>
        <dbReference type="EMBL" id="WFD22773.1"/>
    </source>
</evidence>
<dbReference type="GO" id="GO:0000049">
    <property type="term" value="F:tRNA binding"/>
    <property type="evidence" value="ECO:0007669"/>
    <property type="project" value="TreeGrafter"/>
</dbReference>
<keyword evidence="8" id="KW-0539">Nucleus</keyword>